<keyword evidence="3" id="KW-1185">Reference proteome</keyword>
<protein>
    <submittedName>
        <fullName evidence="2">Uncharacterized protein</fullName>
    </submittedName>
</protein>
<reference evidence="2 3" key="1">
    <citation type="journal article" date="2022" name="bioRxiv">
        <title>Genomics of Preaxostyla Flagellates Illuminates Evolutionary Transitions and the Path Towards Mitochondrial Loss.</title>
        <authorList>
            <person name="Novak L.V.F."/>
            <person name="Treitli S.C."/>
            <person name="Pyrih J."/>
            <person name="Halakuc P."/>
            <person name="Pipaliya S.V."/>
            <person name="Vacek V."/>
            <person name="Brzon O."/>
            <person name="Soukal P."/>
            <person name="Eme L."/>
            <person name="Dacks J.B."/>
            <person name="Karnkowska A."/>
            <person name="Elias M."/>
            <person name="Hampl V."/>
        </authorList>
    </citation>
    <scope>NUCLEOTIDE SEQUENCE [LARGE SCALE GENOMIC DNA]</scope>
    <source>
        <strain evidence="2">NAU3</strain>
        <tissue evidence="2">Gut</tissue>
    </source>
</reference>
<accession>A0ABQ9XQL0</accession>
<organism evidence="2 3">
    <name type="scientific">Blattamonas nauphoetae</name>
    <dbReference type="NCBI Taxonomy" id="2049346"/>
    <lineage>
        <taxon>Eukaryota</taxon>
        <taxon>Metamonada</taxon>
        <taxon>Preaxostyla</taxon>
        <taxon>Oxymonadida</taxon>
        <taxon>Blattamonas</taxon>
    </lineage>
</organism>
<feature type="compositionally biased region" description="Polar residues" evidence="1">
    <location>
        <begin position="1"/>
        <end position="12"/>
    </location>
</feature>
<evidence type="ECO:0000256" key="1">
    <source>
        <dbReference type="SAM" id="MobiDB-lite"/>
    </source>
</evidence>
<evidence type="ECO:0000313" key="3">
    <source>
        <dbReference type="Proteomes" id="UP001281761"/>
    </source>
</evidence>
<proteinExistence type="predicted"/>
<gene>
    <name evidence="2" type="ORF">BLNAU_11012</name>
</gene>
<dbReference type="EMBL" id="JARBJD010000083">
    <property type="protein sequence ID" value="KAK2954049.1"/>
    <property type="molecule type" value="Genomic_DNA"/>
</dbReference>
<name>A0ABQ9XQL0_9EUKA</name>
<dbReference type="Proteomes" id="UP001281761">
    <property type="component" value="Unassembled WGS sequence"/>
</dbReference>
<evidence type="ECO:0000313" key="2">
    <source>
        <dbReference type="EMBL" id="KAK2954049.1"/>
    </source>
</evidence>
<sequence length="97" mass="10439">MLSNPDNSSTTVMPAGLIGDTSSDEMKELYEKVGKLETESDEIRIGISKELVNLCLDDSGNKKHVAEILMEGRILPILGNQLSLNLGAELRGGPEVV</sequence>
<comment type="caution">
    <text evidence="2">The sequence shown here is derived from an EMBL/GenBank/DDBJ whole genome shotgun (WGS) entry which is preliminary data.</text>
</comment>
<feature type="region of interest" description="Disordered" evidence="1">
    <location>
        <begin position="1"/>
        <end position="20"/>
    </location>
</feature>